<dbReference type="GO" id="GO:0046933">
    <property type="term" value="F:proton-transporting ATP synthase activity, rotational mechanism"/>
    <property type="evidence" value="ECO:0007669"/>
    <property type="project" value="UniProtKB-UniRule"/>
</dbReference>
<keyword evidence="5 15" id="KW-0812">Transmembrane</keyword>
<dbReference type="Proteomes" id="UP000244168">
    <property type="component" value="Unassembled WGS sequence"/>
</dbReference>
<dbReference type="EMBL" id="QAOQ01000006">
    <property type="protein sequence ID" value="PTQ95082.1"/>
    <property type="molecule type" value="Genomic_DNA"/>
</dbReference>
<dbReference type="GO" id="GO:0046961">
    <property type="term" value="F:proton-transporting ATPase activity, rotational mechanism"/>
    <property type="evidence" value="ECO:0007669"/>
    <property type="project" value="TreeGrafter"/>
</dbReference>
<protein>
    <recommendedName>
        <fullName evidence="15">ATP synthase subunit b</fullName>
    </recommendedName>
    <alternativeName>
        <fullName evidence="15">ATP synthase F(0) sector subunit b</fullName>
    </alternativeName>
    <alternativeName>
        <fullName evidence="15">ATPase subunit I</fullName>
    </alternativeName>
    <alternativeName>
        <fullName evidence="15">F-type ATPase subunit b</fullName>
        <shortName evidence="15">F-ATPase subunit b</shortName>
    </alternativeName>
</protein>
<evidence type="ECO:0000256" key="13">
    <source>
        <dbReference type="ARBA" id="ARBA00026054"/>
    </source>
</evidence>
<dbReference type="PANTHER" id="PTHR33445:SF1">
    <property type="entry name" value="ATP SYNTHASE SUBUNIT B"/>
    <property type="match status" value="1"/>
</dbReference>
<organism evidence="18 19">
    <name type="scientific">Mucilaginibacter yixingensis</name>
    <dbReference type="NCBI Taxonomy" id="1295612"/>
    <lineage>
        <taxon>Bacteria</taxon>
        <taxon>Pseudomonadati</taxon>
        <taxon>Bacteroidota</taxon>
        <taxon>Sphingobacteriia</taxon>
        <taxon>Sphingobacteriales</taxon>
        <taxon>Sphingobacteriaceae</taxon>
        <taxon>Mucilaginibacter</taxon>
    </lineage>
</organism>
<reference evidence="18 19" key="1">
    <citation type="submission" date="2018-04" db="EMBL/GenBank/DDBJ databases">
        <title>Genomic Encyclopedia of Archaeal and Bacterial Type Strains, Phase II (KMG-II): from individual species to whole genera.</title>
        <authorList>
            <person name="Goeker M."/>
        </authorList>
    </citation>
    <scope>NUCLEOTIDE SEQUENCE [LARGE SCALE GENOMIC DNA]</scope>
    <source>
        <strain evidence="18 19">DSM 26809</strain>
    </source>
</reference>
<keyword evidence="7 15" id="KW-1133">Transmembrane helix</keyword>
<evidence type="ECO:0000256" key="4">
    <source>
        <dbReference type="ARBA" id="ARBA00022547"/>
    </source>
</evidence>
<comment type="subunit">
    <text evidence="15">F-type ATPases have 2 components, F(1) - the catalytic core - and F(0) - the membrane proton channel. F(1) has five subunits: alpha(3), beta(3), gamma(1), delta(1), epsilon(1). F(0) has three main subunits: a(1), b(2) and c(10-14). The alpha and beta chains form an alternating ring which encloses part of the gamma chain. F(1) is attached to F(0) by a central stalk formed by the gamma and epsilon chains, while a peripheral stalk is formed by the delta and b chains.</text>
</comment>
<dbReference type="Gene3D" id="1.20.5.620">
    <property type="entry name" value="F1F0 ATP synthase subunit B, membrane domain"/>
    <property type="match status" value="1"/>
</dbReference>
<keyword evidence="2 15" id="KW-0813">Transport</keyword>
<keyword evidence="8 15" id="KW-0406">Ion transport</keyword>
<keyword evidence="3 15" id="KW-1003">Cell membrane</keyword>
<evidence type="ECO:0000256" key="16">
    <source>
        <dbReference type="RuleBase" id="RU003848"/>
    </source>
</evidence>
<comment type="subcellular location">
    <subcellularLocation>
        <location evidence="15">Cell membrane</location>
        <topology evidence="15">Single-pass membrane protein</topology>
    </subcellularLocation>
    <subcellularLocation>
        <location evidence="14">Endomembrane system</location>
        <topology evidence="14">Single-pass membrane protein</topology>
    </subcellularLocation>
</comment>
<dbReference type="GO" id="GO:0045259">
    <property type="term" value="C:proton-transporting ATP synthase complex"/>
    <property type="evidence" value="ECO:0007669"/>
    <property type="project" value="UniProtKB-KW"/>
</dbReference>
<proteinExistence type="inferred from homology"/>
<dbReference type="Pfam" id="PF00430">
    <property type="entry name" value="ATP-synt_B"/>
    <property type="match status" value="1"/>
</dbReference>
<accession>A0A2T5J7F5</accession>
<evidence type="ECO:0000256" key="11">
    <source>
        <dbReference type="ARBA" id="ARBA00025198"/>
    </source>
</evidence>
<evidence type="ECO:0000256" key="17">
    <source>
        <dbReference type="SAM" id="Coils"/>
    </source>
</evidence>
<keyword evidence="19" id="KW-1185">Reference proteome</keyword>
<comment type="function">
    <text evidence="12">Component of the F(0) channel, it forms part of the peripheral stalk, linking F(1) to F(0). The b'-subunit is a diverged and duplicated form of b found in plants and photosynthetic bacteria.</text>
</comment>
<evidence type="ECO:0000256" key="14">
    <source>
        <dbReference type="ARBA" id="ARBA00037847"/>
    </source>
</evidence>
<evidence type="ECO:0000256" key="15">
    <source>
        <dbReference type="HAMAP-Rule" id="MF_01398"/>
    </source>
</evidence>
<dbReference type="CDD" id="cd06503">
    <property type="entry name" value="ATP-synt_Fo_b"/>
    <property type="match status" value="1"/>
</dbReference>
<evidence type="ECO:0000256" key="6">
    <source>
        <dbReference type="ARBA" id="ARBA00022781"/>
    </source>
</evidence>
<evidence type="ECO:0000313" key="19">
    <source>
        <dbReference type="Proteomes" id="UP000244168"/>
    </source>
</evidence>
<comment type="subunit">
    <text evidence="13">F-type ATPases have 2 components, F(1) - the catalytic core - and F(0) - the membrane proton channel. F(1) has five subunits: alpha(3), beta(3), gamma(1), delta(1), epsilon(1). F(0) has four main subunits: a(1), b(2) and c(10-14). The alpha and beta chains form an alternating ring which encloses part of the gamma chain. F(1) is attached to F(0) by a central stalk formed by the gamma and epsilon chains, while a peripheral stalk is formed by the delta and b chains.</text>
</comment>
<keyword evidence="17" id="KW-0175">Coiled coil</keyword>
<evidence type="ECO:0000256" key="9">
    <source>
        <dbReference type="ARBA" id="ARBA00023136"/>
    </source>
</evidence>
<keyword evidence="10 15" id="KW-0066">ATP synthesis</keyword>
<dbReference type="GO" id="GO:0012505">
    <property type="term" value="C:endomembrane system"/>
    <property type="evidence" value="ECO:0007669"/>
    <property type="project" value="UniProtKB-SubCell"/>
</dbReference>
<name>A0A2T5J7F5_9SPHI</name>
<evidence type="ECO:0000256" key="10">
    <source>
        <dbReference type="ARBA" id="ARBA00023310"/>
    </source>
</evidence>
<dbReference type="OrthoDB" id="9795289at2"/>
<dbReference type="PANTHER" id="PTHR33445">
    <property type="entry name" value="ATP SYNTHASE SUBUNIT B', CHLOROPLASTIC"/>
    <property type="match status" value="1"/>
</dbReference>
<feature type="coiled-coil region" evidence="17">
    <location>
        <begin position="49"/>
        <end position="94"/>
    </location>
</feature>
<keyword evidence="4 15" id="KW-0138">CF(0)</keyword>
<dbReference type="NCBIfam" id="TIGR01144">
    <property type="entry name" value="ATP_synt_b"/>
    <property type="match status" value="1"/>
</dbReference>
<evidence type="ECO:0000256" key="12">
    <source>
        <dbReference type="ARBA" id="ARBA00025614"/>
    </source>
</evidence>
<evidence type="ECO:0000256" key="8">
    <source>
        <dbReference type="ARBA" id="ARBA00023065"/>
    </source>
</evidence>
<evidence type="ECO:0000256" key="3">
    <source>
        <dbReference type="ARBA" id="ARBA00022475"/>
    </source>
</evidence>
<dbReference type="GO" id="GO:0005886">
    <property type="term" value="C:plasma membrane"/>
    <property type="evidence" value="ECO:0007669"/>
    <property type="project" value="UniProtKB-SubCell"/>
</dbReference>
<keyword evidence="9 15" id="KW-0472">Membrane</keyword>
<evidence type="ECO:0000256" key="1">
    <source>
        <dbReference type="ARBA" id="ARBA00005513"/>
    </source>
</evidence>
<evidence type="ECO:0000256" key="7">
    <source>
        <dbReference type="ARBA" id="ARBA00022989"/>
    </source>
</evidence>
<dbReference type="InterPro" id="IPR028987">
    <property type="entry name" value="ATP_synth_B-like_membr_sf"/>
</dbReference>
<dbReference type="AlphaFoldDB" id="A0A2T5J7F5"/>
<dbReference type="InterPro" id="IPR002146">
    <property type="entry name" value="ATP_synth_b/b'su_bac/chlpt"/>
</dbReference>
<sequence>MEELFDGLLNDHLGFVVWALVAFVLLLILLGKFAWKPIMNAIGERERSIEDALLKAEAAKQEMALLTAENESLLKEARAERDRILSEARQLKDQIVHEAKTIAQIEGTRMIENARLEINNQKAIALADVKNQVATLSIDIAEKILRKQFEDASKQDALVADLLKEVKLK</sequence>
<dbReference type="RefSeq" id="WP_107829982.1">
    <property type="nucleotide sequence ID" value="NZ_CP160205.1"/>
</dbReference>
<evidence type="ECO:0000313" key="18">
    <source>
        <dbReference type="EMBL" id="PTQ95082.1"/>
    </source>
</evidence>
<dbReference type="InterPro" id="IPR005864">
    <property type="entry name" value="ATP_synth_F0_bsu_bac"/>
</dbReference>
<dbReference type="InterPro" id="IPR050059">
    <property type="entry name" value="ATP_synthase_B_chain"/>
</dbReference>
<comment type="similarity">
    <text evidence="1 15 16">Belongs to the ATPase B chain family.</text>
</comment>
<evidence type="ECO:0000256" key="2">
    <source>
        <dbReference type="ARBA" id="ARBA00022448"/>
    </source>
</evidence>
<comment type="caution">
    <text evidence="18">The sequence shown here is derived from an EMBL/GenBank/DDBJ whole genome shotgun (WGS) entry which is preliminary data.</text>
</comment>
<keyword evidence="6 15" id="KW-0375">Hydrogen ion transport</keyword>
<comment type="function">
    <text evidence="11 15">F(1)F(0) ATP synthase produces ATP from ADP in the presence of a proton or sodium gradient. F-type ATPases consist of two structural domains, F(1) containing the extramembraneous catalytic core and F(0) containing the membrane proton channel, linked together by a central stalk and a peripheral stalk. During catalysis, ATP synthesis in the catalytic domain of F(1) is coupled via a rotary mechanism of the central stalk subunits to proton translocation.</text>
</comment>
<evidence type="ECO:0000256" key="5">
    <source>
        <dbReference type="ARBA" id="ARBA00022692"/>
    </source>
</evidence>
<dbReference type="SUPFAM" id="SSF81573">
    <property type="entry name" value="F1F0 ATP synthase subunit B, membrane domain"/>
    <property type="match status" value="1"/>
</dbReference>
<gene>
    <name evidence="15" type="primary">atpF</name>
    <name evidence="18" type="ORF">C8P68_106297</name>
</gene>
<feature type="transmembrane region" description="Helical" evidence="15">
    <location>
        <begin position="12"/>
        <end position="35"/>
    </location>
</feature>
<dbReference type="HAMAP" id="MF_01398">
    <property type="entry name" value="ATP_synth_b_bprime"/>
    <property type="match status" value="1"/>
</dbReference>